<comment type="caution">
    <text evidence="2">The sequence shown here is derived from an EMBL/GenBank/DDBJ whole genome shotgun (WGS) entry which is preliminary data.</text>
</comment>
<sequence length="66" mass="7109">MATSAKIFVLFFVLLTVALLVEQATAQWGYYYPYYGKREAGFAPQGNANGNAEGPAAGGGHAMFRF</sequence>
<feature type="chain" id="PRO_5044761766" evidence="1">
    <location>
        <begin position="27"/>
        <end position="66"/>
    </location>
</feature>
<dbReference type="AlphaFoldDB" id="A0ABD2M2W2"/>
<accession>A0ABD2M2W2</accession>
<keyword evidence="1" id="KW-0732">Signal</keyword>
<evidence type="ECO:0000313" key="3">
    <source>
        <dbReference type="Proteomes" id="UP001620626"/>
    </source>
</evidence>
<name>A0ABD2M2W2_9BILA</name>
<dbReference type="Proteomes" id="UP001620626">
    <property type="component" value="Unassembled WGS sequence"/>
</dbReference>
<proteinExistence type="predicted"/>
<evidence type="ECO:0000256" key="1">
    <source>
        <dbReference type="SAM" id="SignalP"/>
    </source>
</evidence>
<protein>
    <submittedName>
        <fullName evidence="2">Uncharacterized protein</fullName>
    </submittedName>
</protein>
<feature type="signal peptide" evidence="1">
    <location>
        <begin position="1"/>
        <end position="26"/>
    </location>
</feature>
<gene>
    <name evidence="2" type="ORF">niasHT_002032</name>
</gene>
<evidence type="ECO:0000313" key="2">
    <source>
        <dbReference type="EMBL" id="KAL3121804.1"/>
    </source>
</evidence>
<organism evidence="2 3">
    <name type="scientific">Heterodera trifolii</name>
    <dbReference type="NCBI Taxonomy" id="157864"/>
    <lineage>
        <taxon>Eukaryota</taxon>
        <taxon>Metazoa</taxon>
        <taxon>Ecdysozoa</taxon>
        <taxon>Nematoda</taxon>
        <taxon>Chromadorea</taxon>
        <taxon>Rhabditida</taxon>
        <taxon>Tylenchina</taxon>
        <taxon>Tylenchomorpha</taxon>
        <taxon>Tylenchoidea</taxon>
        <taxon>Heteroderidae</taxon>
        <taxon>Heteroderinae</taxon>
        <taxon>Heterodera</taxon>
    </lineage>
</organism>
<dbReference type="EMBL" id="JBICBT010000177">
    <property type="protein sequence ID" value="KAL3121804.1"/>
    <property type="molecule type" value="Genomic_DNA"/>
</dbReference>
<reference evidence="2 3" key="1">
    <citation type="submission" date="2024-10" db="EMBL/GenBank/DDBJ databases">
        <authorList>
            <person name="Kim D."/>
        </authorList>
    </citation>
    <scope>NUCLEOTIDE SEQUENCE [LARGE SCALE GENOMIC DNA]</scope>
    <source>
        <strain evidence="2">BH-2024</strain>
    </source>
</reference>
<keyword evidence="3" id="KW-1185">Reference proteome</keyword>